<reference evidence="3 4" key="1">
    <citation type="submission" date="2022-04" db="EMBL/GenBank/DDBJ databases">
        <title>Genome diversity in the genus Frankia.</title>
        <authorList>
            <person name="Carlos-Shanley C."/>
            <person name="Hahn D."/>
        </authorList>
    </citation>
    <scope>NUCLEOTIDE SEQUENCE [LARGE SCALE GENOMIC DNA]</scope>
    <source>
        <strain evidence="3 4">Ag45/Mut15</strain>
    </source>
</reference>
<evidence type="ECO:0000256" key="1">
    <source>
        <dbReference type="SAM" id="MobiDB-lite"/>
    </source>
</evidence>
<feature type="transmembrane region" description="Helical" evidence="2">
    <location>
        <begin position="147"/>
        <end position="169"/>
    </location>
</feature>
<feature type="compositionally biased region" description="Gly residues" evidence="1">
    <location>
        <begin position="13"/>
        <end position="30"/>
    </location>
</feature>
<protein>
    <submittedName>
        <fullName evidence="3">Uncharacterized protein</fullName>
    </submittedName>
</protein>
<dbReference type="EMBL" id="JALKFT010000031">
    <property type="protein sequence ID" value="MCK9878318.1"/>
    <property type="molecule type" value="Genomic_DNA"/>
</dbReference>
<comment type="caution">
    <text evidence="3">The sequence shown here is derived from an EMBL/GenBank/DDBJ whole genome shotgun (WGS) entry which is preliminary data.</text>
</comment>
<keyword evidence="4" id="KW-1185">Reference proteome</keyword>
<name>A0ABT0K3D9_9ACTN</name>
<feature type="region of interest" description="Disordered" evidence="1">
    <location>
        <begin position="1"/>
        <end position="30"/>
    </location>
</feature>
<evidence type="ECO:0000313" key="4">
    <source>
        <dbReference type="Proteomes" id="UP001201873"/>
    </source>
</evidence>
<keyword evidence="2" id="KW-0472">Membrane</keyword>
<organism evidence="3 4">
    <name type="scientific">Frankia umida</name>
    <dbReference type="NCBI Taxonomy" id="573489"/>
    <lineage>
        <taxon>Bacteria</taxon>
        <taxon>Bacillati</taxon>
        <taxon>Actinomycetota</taxon>
        <taxon>Actinomycetes</taxon>
        <taxon>Frankiales</taxon>
        <taxon>Frankiaceae</taxon>
        <taxon>Frankia</taxon>
    </lineage>
</organism>
<keyword evidence="2" id="KW-0812">Transmembrane</keyword>
<dbReference type="Proteomes" id="UP001201873">
    <property type="component" value="Unassembled WGS sequence"/>
</dbReference>
<sequence length="172" mass="17815">MADSYYGGSAEPGRGGAGGRGGPGGRGGRGARFAQARRLVSQAGQDRTTGWYLPLVTTVIAAGASFEAFGRAFGLIYAVLLTGAFVALTWSTIRLMPSVSDQMNVSRVTAVQRITTVANTPVRTRGSYLMMAGLPVVIALIKTVGFFVLGGILIVGVIVGAAVAAAFVFERR</sequence>
<feature type="transmembrane region" description="Helical" evidence="2">
    <location>
        <begin position="51"/>
        <end position="69"/>
    </location>
</feature>
<evidence type="ECO:0000256" key="2">
    <source>
        <dbReference type="SAM" id="Phobius"/>
    </source>
</evidence>
<keyword evidence="2" id="KW-1133">Transmembrane helix</keyword>
<gene>
    <name evidence="3" type="ORF">MXD59_21515</name>
</gene>
<proteinExistence type="predicted"/>
<feature type="transmembrane region" description="Helical" evidence="2">
    <location>
        <begin position="75"/>
        <end position="93"/>
    </location>
</feature>
<dbReference type="RefSeq" id="WP_163550095.1">
    <property type="nucleotide sequence ID" value="NZ_JALKFT010000031.1"/>
</dbReference>
<accession>A0ABT0K3D9</accession>
<evidence type="ECO:0000313" key="3">
    <source>
        <dbReference type="EMBL" id="MCK9878318.1"/>
    </source>
</evidence>